<name>A0ABT5EC65_9BACT</name>
<sequence length="288" mass="30099">MAPRAISVFAALALLSVPARAAAGVQAPPSPHSSSSGSTSLAPMPAPQPVDGNPPDLTQPASVPAWQPPSSGVATPAPPDTSAPSKPGPETMSPKPGEKAEVKAKREPKRGPLWTEGQPLIVRDSKVGAYIAPNFKLTGFGRSPGLMLGADFAVIVNERFMFGAAGHALATPLPAQRSDDRTFNMRTQYAGVTLAVALLQVRFFSLQIGALIGGGRVCLNDERLDRCVNRAAMFVAEPELGLSFALTRVLRLVLSGGYRFAVAQPWSGPSDRILSGLTGTLGVRLGKF</sequence>
<dbReference type="Proteomes" id="UP001221686">
    <property type="component" value="Unassembled WGS sequence"/>
</dbReference>
<reference evidence="3 4" key="1">
    <citation type="submission" date="2022-11" db="EMBL/GenBank/DDBJ databases">
        <title>Minimal conservation of predation-associated metabolite biosynthetic gene clusters underscores biosynthetic potential of Myxococcota including descriptions for ten novel species: Archangium lansinium sp. nov., Myxococcus landrumus sp. nov., Nannocystis bai.</title>
        <authorList>
            <person name="Ahearne A."/>
            <person name="Stevens C."/>
            <person name="Dowd S."/>
        </authorList>
    </citation>
    <scope>NUCLEOTIDE SEQUENCE [LARGE SCALE GENOMIC DNA]</scope>
    <source>
        <strain evidence="3 4">BB15-2</strain>
    </source>
</reference>
<feature type="signal peptide" evidence="2">
    <location>
        <begin position="1"/>
        <end position="21"/>
    </location>
</feature>
<evidence type="ECO:0008006" key="5">
    <source>
        <dbReference type="Google" id="ProtNLM"/>
    </source>
</evidence>
<feature type="compositionally biased region" description="Low complexity" evidence="1">
    <location>
        <begin position="32"/>
        <end position="43"/>
    </location>
</feature>
<keyword evidence="2" id="KW-0732">Signal</keyword>
<evidence type="ECO:0000313" key="4">
    <source>
        <dbReference type="Proteomes" id="UP001221686"/>
    </source>
</evidence>
<evidence type="ECO:0000313" key="3">
    <source>
        <dbReference type="EMBL" id="MDC0723005.1"/>
    </source>
</evidence>
<gene>
    <name evidence="3" type="ORF">POL25_39315</name>
</gene>
<evidence type="ECO:0000256" key="2">
    <source>
        <dbReference type="SAM" id="SignalP"/>
    </source>
</evidence>
<keyword evidence="4" id="KW-1185">Reference proteome</keyword>
<evidence type="ECO:0000256" key="1">
    <source>
        <dbReference type="SAM" id="MobiDB-lite"/>
    </source>
</evidence>
<feature type="chain" id="PRO_5045722005" description="Outer membrane protein beta-barrel domain-containing protein" evidence="2">
    <location>
        <begin position="22"/>
        <end position="288"/>
    </location>
</feature>
<proteinExistence type="predicted"/>
<dbReference type="EMBL" id="JAQNDL010000004">
    <property type="protein sequence ID" value="MDC0723005.1"/>
    <property type="molecule type" value="Genomic_DNA"/>
</dbReference>
<dbReference type="RefSeq" id="WP_272091542.1">
    <property type="nucleotide sequence ID" value="NZ_JAQNDL010000004.1"/>
</dbReference>
<protein>
    <recommendedName>
        <fullName evidence="5">Outer membrane protein beta-barrel domain-containing protein</fullName>
    </recommendedName>
</protein>
<feature type="region of interest" description="Disordered" evidence="1">
    <location>
        <begin position="21"/>
        <end position="117"/>
    </location>
</feature>
<comment type="caution">
    <text evidence="3">The sequence shown here is derived from an EMBL/GenBank/DDBJ whole genome shotgun (WGS) entry which is preliminary data.</text>
</comment>
<accession>A0ABT5EC65</accession>
<feature type="compositionally biased region" description="Basic and acidic residues" evidence="1">
    <location>
        <begin position="96"/>
        <end position="105"/>
    </location>
</feature>
<organism evidence="3 4">
    <name type="scientific">Nannocystis bainbridge</name>
    <dbReference type="NCBI Taxonomy" id="2995303"/>
    <lineage>
        <taxon>Bacteria</taxon>
        <taxon>Pseudomonadati</taxon>
        <taxon>Myxococcota</taxon>
        <taxon>Polyangia</taxon>
        <taxon>Nannocystales</taxon>
        <taxon>Nannocystaceae</taxon>
        <taxon>Nannocystis</taxon>
    </lineage>
</organism>